<comment type="caution">
    <text evidence="1">The sequence shown here is derived from an EMBL/GenBank/DDBJ whole genome shotgun (WGS) entry which is preliminary data.</text>
</comment>
<dbReference type="AlphaFoldDB" id="A0A9P7J3H6"/>
<evidence type="ECO:0000313" key="2">
    <source>
        <dbReference type="Proteomes" id="UP000719766"/>
    </source>
</evidence>
<sequence>MHAPKYSPAVVQASVGPFESALSAGAPRPTGPPWEIGTTGTDAITMPAIAVAVMITLASNFVPGALHECVWYGLDGADELTNHTHCSHDFATNQNILVASHNAPITARISDIIQQIPEYADHENVYFNATPMNLHQASHCQYWINRHGLIVYYLSLGELTAAIAAHDDFTTICQGGDPQSCKTSTRESGILAQSWTPRTKQSKPSMSAVLPTMQETMEFVHLLFTEEYSEGPEREENKIVVG</sequence>
<name>A0A9P7J3H6_9AGAM</name>
<evidence type="ECO:0000313" key="1">
    <source>
        <dbReference type="EMBL" id="KAG1800995.1"/>
    </source>
</evidence>
<keyword evidence="2" id="KW-1185">Reference proteome</keyword>
<dbReference type="GeneID" id="64593487"/>
<dbReference type="RefSeq" id="XP_041164737.1">
    <property type="nucleotide sequence ID" value="XM_041299723.1"/>
</dbReference>
<accession>A0A9P7J3H6</accession>
<dbReference type="OrthoDB" id="10659272at2759"/>
<dbReference type="EMBL" id="JABBWE010000008">
    <property type="protein sequence ID" value="KAG1800995.1"/>
    <property type="molecule type" value="Genomic_DNA"/>
</dbReference>
<reference evidence="1" key="1">
    <citation type="journal article" date="2020" name="New Phytol.">
        <title>Comparative genomics reveals dynamic genome evolution in host specialist ectomycorrhizal fungi.</title>
        <authorList>
            <person name="Lofgren L.A."/>
            <person name="Nguyen N.H."/>
            <person name="Vilgalys R."/>
            <person name="Ruytinx J."/>
            <person name="Liao H.L."/>
            <person name="Branco S."/>
            <person name="Kuo A."/>
            <person name="LaButti K."/>
            <person name="Lipzen A."/>
            <person name="Andreopoulos W."/>
            <person name="Pangilinan J."/>
            <person name="Riley R."/>
            <person name="Hundley H."/>
            <person name="Na H."/>
            <person name="Barry K."/>
            <person name="Grigoriev I.V."/>
            <person name="Stajich J.E."/>
            <person name="Kennedy P.G."/>
        </authorList>
    </citation>
    <scope>NUCLEOTIDE SEQUENCE</scope>
    <source>
        <strain evidence="1">S12</strain>
    </source>
</reference>
<dbReference type="Proteomes" id="UP000719766">
    <property type="component" value="Unassembled WGS sequence"/>
</dbReference>
<protein>
    <submittedName>
        <fullName evidence="1">Uncharacterized protein</fullName>
    </submittedName>
</protein>
<proteinExistence type="predicted"/>
<gene>
    <name evidence="1" type="ORF">HD556DRAFT_1304950</name>
</gene>
<organism evidence="1 2">
    <name type="scientific">Suillus plorans</name>
    <dbReference type="NCBI Taxonomy" id="116603"/>
    <lineage>
        <taxon>Eukaryota</taxon>
        <taxon>Fungi</taxon>
        <taxon>Dikarya</taxon>
        <taxon>Basidiomycota</taxon>
        <taxon>Agaricomycotina</taxon>
        <taxon>Agaricomycetes</taxon>
        <taxon>Agaricomycetidae</taxon>
        <taxon>Boletales</taxon>
        <taxon>Suillineae</taxon>
        <taxon>Suillaceae</taxon>
        <taxon>Suillus</taxon>
    </lineage>
</organism>